<evidence type="ECO:0000256" key="1">
    <source>
        <dbReference type="ARBA" id="ARBA00004651"/>
    </source>
</evidence>
<feature type="domain" description="Glycosyltransferase RgtA/B/C/D-like" evidence="9">
    <location>
        <begin position="51"/>
        <end position="210"/>
    </location>
</feature>
<dbReference type="InterPro" id="IPR038731">
    <property type="entry name" value="RgtA/B/C-like"/>
</dbReference>
<keyword evidence="6 8" id="KW-1133">Transmembrane helix</keyword>
<feature type="transmembrane region" description="Helical" evidence="8">
    <location>
        <begin position="194"/>
        <end position="219"/>
    </location>
</feature>
<feature type="transmembrane region" description="Helical" evidence="8">
    <location>
        <begin position="296"/>
        <end position="313"/>
    </location>
</feature>
<evidence type="ECO:0000259" key="9">
    <source>
        <dbReference type="Pfam" id="PF13231"/>
    </source>
</evidence>
<dbReference type="GO" id="GO:0016763">
    <property type="term" value="F:pentosyltransferase activity"/>
    <property type="evidence" value="ECO:0007669"/>
    <property type="project" value="TreeGrafter"/>
</dbReference>
<organism evidence="10 11">
    <name type="scientific">Thermodesulfobacterium commune DSM 2178</name>
    <dbReference type="NCBI Taxonomy" id="289377"/>
    <lineage>
        <taxon>Bacteria</taxon>
        <taxon>Pseudomonadati</taxon>
        <taxon>Thermodesulfobacteriota</taxon>
        <taxon>Thermodesulfobacteria</taxon>
        <taxon>Thermodesulfobacteriales</taxon>
        <taxon>Thermodesulfobacteriaceae</taxon>
        <taxon>Thermodesulfobacterium</taxon>
    </lineage>
</organism>
<evidence type="ECO:0000313" key="10">
    <source>
        <dbReference type="EMBL" id="AIH03920.1"/>
    </source>
</evidence>
<proteinExistence type="predicted"/>
<feature type="transmembrane region" description="Helical" evidence="8">
    <location>
        <begin position="72"/>
        <end position="91"/>
    </location>
</feature>
<evidence type="ECO:0000256" key="3">
    <source>
        <dbReference type="ARBA" id="ARBA00022676"/>
    </source>
</evidence>
<feature type="transmembrane region" description="Helical" evidence="8">
    <location>
        <begin position="239"/>
        <end position="259"/>
    </location>
</feature>
<gene>
    <name evidence="10" type="ORF">HL41_03515</name>
</gene>
<evidence type="ECO:0000313" key="11">
    <source>
        <dbReference type="Proteomes" id="UP000028481"/>
    </source>
</evidence>
<evidence type="ECO:0000256" key="2">
    <source>
        <dbReference type="ARBA" id="ARBA00022475"/>
    </source>
</evidence>
<comment type="subcellular location">
    <subcellularLocation>
        <location evidence="1">Cell membrane</location>
        <topology evidence="1">Multi-pass membrane protein</topology>
    </subcellularLocation>
</comment>
<keyword evidence="2" id="KW-1003">Cell membrane</keyword>
<dbReference type="PANTHER" id="PTHR33908:SF11">
    <property type="entry name" value="MEMBRANE PROTEIN"/>
    <property type="match status" value="1"/>
</dbReference>
<dbReference type="eggNOG" id="COG1807">
    <property type="taxonomic scope" value="Bacteria"/>
</dbReference>
<accession>A0A075WSB8</accession>
<feature type="transmembrane region" description="Helical" evidence="8">
    <location>
        <begin position="12"/>
        <end position="33"/>
    </location>
</feature>
<keyword evidence="11" id="KW-1185">Reference proteome</keyword>
<evidence type="ECO:0000256" key="5">
    <source>
        <dbReference type="ARBA" id="ARBA00022692"/>
    </source>
</evidence>
<dbReference type="STRING" id="289377.HL41_03515"/>
<feature type="transmembrane region" description="Helical" evidence="8">
    <location>
        <begin position="325"/>
        <end position="342"/>
    </location>
</feature>
<dbReference type="OrthoDB" id="9811222at2"/>
<dbReference type="HOGENOM" id="CLU_016165_3_0_0"/>
<evidence type="ECO:0000256" key="4">
    <source>
        <dbReference type="ARBA" id="ARBA00022679"/>
    </source>
</evidence>
<dbReference type="PaxDb" id="289377-HL41_03515"/>
<dbReference type="Pfam" id="PF13231">
    <property type="entry name" value="PMT_2"/>
    <property type="match status" value="1"/>
</dbReference>
<keyword evidence="5 8" id="KW-0812">Transmembrane</keyword>
<evidence type="ECO:0000256" key="8">
    <source>
        <dbReference type="SAM" id="Phobius"/>
    </source>
</evidence>
<sequence>MKKNFLLKPLFFLFSLFLIKLLYLLLLDLPLSYDESYYWDWSRNLAWGYYSKPPMVAWLIKISTGFFGNYEWAVRLPALFSITFTTLFFYLILKKRLPYEKELLLGLTCLSLIPLLTVYSFIMTIDPPLMLFWTGATYFFINYLETLRVRHAFLAGLFMGLGLLTKQTMLGFIAIAIGYILWFKRPALKKPVTFLMFGLPFLMILPNLYWNWINGFVMFKHTEEHFSRTGIELSKGIKTILETLLLYTPLALGFILMALKNLKDEIYKTRDFIYFLGLPSLLFLGLSFMVEINANWILPFMVSGLIWVVYTPPFPKFITFLRFNLLYGICFLILALSFGAFFDRFPEFTRDLLKKFIGWRELASYVETFYDGKTPIVVSYRDIASSLAFYLKSHPENIYVVQKHPYPQNQYHLWRKDSDLSGKEVIFIQKNPIPPKNLRNPVKLGEVRVKISQKTYKEFFIWKGIWEKEG</sequence>
<feature type="transmembrane region" description="Helical" evidence="8">
    <location>
        <begin position="271"/>
        <end position="290"/>
    </location>
</feature>
<dbReference type="KEGG" id="tcm:HL41_03515"/>
<dbReference type="AlphaFoldDB" id="A0A075WSB8"/>
<keyword evidence="4" id="KW-0808">Transferase</keyword>
<dbReference type="EMBL" id="CP008796">
    <property type="protein sequence ID" value="AIH03920.1"/>
    <property type="molecule type" value="Genomic_DNA"/>
</dbReference>
<dbReference type="RefSeq" id="WP_038060390.1">
    <property type="nucleotide sequence ID" value="NZ_CP008796.1"/>
</dbReference>
<keyword evidence="3" id="KW-0328">Glycosyltransferase</keyword>
<dbReference type="InterPro" id="IPR050297">
    <property type="entry name" value="LipidA_mod_glycosyltrf_83"/>
</dbReference>
<dbReference type="PANTHER" id="PTHR33908">
    <property type="entry name" value="MANNOSYLTRANSFERASE YKCB-RELATED"/>
    <property type="match status" value="1"/>
</dbReference>
<protein>
    <recommendedName>
        <fullName evidence="9">Glycosyltransferase RgtA/B/C/D-like domain-containing protein</fullName>
    </recommendedName>
</protein>
<evidence type="ECO:0000256" key="7">
    <source>
        <dbReference type="ARBA" id="ARBA00023136"/>
    </source>
</evidence>
<reference evidence="10 11" key="1">
    <citation type="journal article" date="2015" name="Genome Announc.">
        <title>Genome Sequence of a Sulfate-Reducing Thermophilic Bacterium, Thermodesulfobacterium commune DSM 2178T (Phylum Thermodesulfobacteria).</title>
        <authorList>
            <person name="Bhatnagar S."/>
            <person name="Badger J.H."/>
            <person name="Madupu R."/>
            <person name="Khouri H.M."/>
            <person name="O'Connor E.M."/>
            <person name="Robb F.T."/>
            <person name="Ward N.L."/>
            <person name="Eisen J.A."/>
        </authorList>
    </citation>
    <scope>NUCLEOTIDE SEQUENCE [LARGE SCALE GENOMIC DNA]</scope>
    <source>
        <strain evidence="10 11">DSM 2178</strain>
    </source>
</reference>
<name>A0A075WSB8_9BACT</name>
<feature type="transmembrane region" description="Helical" evidence="8">
    <location>
        <begin position="103"/>
        <end position="122"/>
    </location>
</feature>
<keyword evidence="7 8" id="KW-0472">Membrane</keyword>
<feature type="transmembrane region" description="Helical" evidence="8">
    <location>
        <begin position="152"/>
        <end position="182"/>
    </location>
</feature>
<dbReference type="GO" id="GO:0009103">
    <property type="term" value="P:lipopolysaccharide biosynthetic process"/>
    <property type="evidence" value="ECO:0007669"/>
    <property type="project" value="UniProtKB-ARBA"/>
</dbReference>
<dbReference type="GO" id="GO:0005886">
    <property type="term" value="C:plasma membrane"/>
    <property type="evidence" value="ECO:0007669"/>
    <property type="project" value="UniProtKB-SubCell"/>
</dbReference>
<dbReference type="Proteomes" id="UP000028481">
    <property type="component" value="Chromosome"/>
</dbReference>
<evidence type="ECO:0000256" key="6">
    <source>
        <dbReference type="ARBA" id="ARBA00022989"/>
    </source>
</evidence>